<feature type="compositionally biased region" description="Low complexity" evidence="1">
    <location>
        <begin position="57"/>
        <end position="75"/>
    </location>
</feature>
<dbReference type="InterPro" id="IPR029058">
    <property type="entry name" value="AB_hydrolase_fold"/>
</dbReference>
<sequence precursor="true">MPVANTASQERKSPPSIRPVRRSTTDPARYVGRVGALAVALGIGAALVGMPGVAFADTSDSTTSQSSASDAAGTARPSVAHPRSARRTSVGNPESADAPNTGRRHSRTTPTKRADTGKSDTNGPASRRVNDATRADDPGTDGAGDTTARATRNLPQPTEAAVEPAATSPASASRTPKRLFTAGRATQETSPIPAEASAPDTTTVAVKVLTTLTTNRSTRPKPANPAQAALLSTLLAWTRRTSESTADPATGVTNTGAPIAAQAAATTPVTVGAGSTAGVQLPAVATVFTLRGMNVRGTSYDPMPKQYGSMFAKAPYTMVALNYSAAWNRTSITEGVQLLDAALASTPGDIIVMAHSEGAQVASRWMRTYANDPTRAALASRVTFLLSGNPLRSSQGGGGQMIGLWENDGTRALATPTTTPWPIIDVARRWDGWADWPDDTTNKVAVRNATIGMTLFHANYNNVNLYDPANTVWHNGNTTYVLTRENKPPLITSYFRADPNFVSVVRGQIEAAYHRPPNDIPVPVVPTTSTNYQKILVKLGIPNAAPSRSAVTA</sequence>
<feature type="domain" description="PE-PPE" evidence="2">
    <location>
        <begin position="328"/>
        <end position="492"/>
    </location>
</feature>
<evidence type="ECO:0000313" key="4">
    <source>
        <dbReference type="Proteomes" id="UP000036176"/>
    </source>
</evidence>
<organism evidence="3 4">
    <name type="scientific">Mycolicibacterium chubuense</name>
    <name type="common">Mycobacterium chubuense</name>
    <dbReference type="NCBI Taxonomy" id="1800"/>
    <lineage>
        <taxon>Bacteria</taxon>
        <taxon>Bacillati</taxon>
        <taxon>Actinomycetota</taxon>
        <taxon>Actinomycetes</taxon>
        <taxon>Mycobacteriales</taxon>
        <taxon>Mycobacteriaceae</taxon>
        <taxon>Mycolicibacterium</taxon>
    </lineage>
</organism>
<reference evidence="3 4" key="1">
    <citation type="journal article" date="2015" name="Genome Biol. Evol.">
        <title>Characterization of Three Mycobacterium spp. with Potential Use in Bioremediation by Genome Sequencing and Comparative Genomics.</title>
        <authorList>
            <person name="Das S."/>
            <person name="Pettersson B.M."/>
            <person name="Behra P.R."/>
            <person name="Ramesh M."/>
            <person name="Dasgupta S."/>
            <person name="Bhattacharya A."/>
            <person name="Kirsebom L.A."/>
        </authorList>
    </citation>
    <scope>NUCLEOTIDE SEQUENCE [LARGE SCALE GENOMIC DNA]</scope>
    <source>
        <strain evidence="3 4">DSM 44219</strain>
    </source>
</reference>
<evidence type="ECO:0000313" key="3">
    <source>
        <dbReference type="EMBL" id="KMO84124.1"/>
    </source>
</evidence>
<feature type="compositionally biased region" description="Low complexity" evidence="1">
    <location>
        <begin position="143"/>
        <end position="174"/>
    </location>
</feature>
<dbReference type="AlphaFoldDB" id="A0A0J6WNH0"/>
<feature type="compositionally biased region" description="Basic and acidic residues" evidence="1">
    <location>
        <begin position="128"/>
        <end position="137"/>
    </location>
</feature>
<proteinExistence type="predicted"/>
<gene>
    <name evidence="3" type="ORF">MCHUDSM44219_00929</name>
</gene>
<dbReference type="InterPro" id="IPR013228">
    <property type="entry name" value="PE-PPE_C"/>
</dbReference>
<dbReference type="SUPFAM" id="SSF53474">
    <property type="entry name" value="alpha/beta-Hydrolases"/>
    <property type="match status" value="1"/>
</dbReference>
<feature type="region of interest" description="Disordered" evidence="1">
    <location>
        <begin position="57"/>
        <end position="177"/>
    </location>
</feature>
<evidence type="ECO:0000256" key="1">
    <source>
        <dbReference type="SAM" id="MobiDB-lite"/>
    </source>
</evidence>
<dbReference type="Proteomes" id="UP000036176">
    <property type="component" value="Unassembled WGS sequence"/>
</dbReference>
<feature type="region of interest" description="Disordered" evidence="1">
    <location>
        <begin position="1"/>
        <end position="25"/>
    </location>
</feature>
<dbReference type="Pfam" id="PF08237">
    <property type="entry name" value="PE-PPE"/>
    <property type="match status" value="1"/>
</dbReference>
<dbReference type="PATRIC" id="fig|1800.3.peg.930"/>
<dbReference type="Gene3D" id="3.40.50.1820">
    <property type="entry name" value="alpha/beta hydrolase"/>
    <property type="match status" value="1"/>
</dbReference>
<keyword evidence="4" id="KW-1185">Reference proteome</keyword>
<dbReference type="EMBL" id="JYNX01000019">
    <property type="protein sequence ID" value="KMO84124.1"/>
    <property type="molecule type" value="Genomic_DNA"/>
</dbReference>
<accession>A0A0J6WNH0</accession>
<name>A0A0J6WNH0_MYCCU</name>
<comment type="caution">
    <text evidence="3">The sequence shown here is derived from an EMBL/GenBank/DDBJ whole genome shotgun (WGS) entry which is preliminary data.</text>
</comment>
<protein>
    <submittedName>
        <fullName evidence="3">PE-PPE domain protein</fullName>
    </submittedName>
</protein>
<evidence type="ECO:0000259" key="2">
    <source>
        <dbReference type="Pfam" id="PF08237"/>
    </source>
</evidence>